<accession>A0ABT3G856</accession>
<dbReference type="RefSeq" id="WP_264515232.1">
    <property type="nucleotide sequence ID" value="NZ_JAPDDR010000010.1"/>
</dbReference>
<evidence type="ECO:0000313" key="5">
    <source>
        <dbReference type="Proteomes" id="UP001165653"/>
    </source>
</evidence>
<dbReference type="PROSITE" id="PS51186">
    <property type="entry name" value="GNAT"/>
    <property type="match status" value="1"/>
</dbReference>
<keyword evidence="1" id="KW-0808">Transferase</keyword>
<dbReference type="PANTHER" id="PTHR43877">
    <property type="entry name" value="AMINOALKYLPHOSPHONATE N-ACETYLTRANSFERASE-RELATED-RELATED"/>
    <property type="match status" value="1"/>
</dbReference>
<dbReference type="Proteomes" id="UP001165653">
    <property type="component" value="Unassembled WGS sequence"/>
</dbReference>
<organism evidence="4 5">
    <name type="scientific">Luteolibacter rhizosphaerae</name>
    <dbReference type="NCBI Taxonomy" id="2989719"/>
    <lineage>
        <taxon>Bacteria</taxon>
        <taxon>Pseudomonadati</taxon>
        <taxon>Verrucomicrobiota</taxon>
        <taxon>Verrucomicrobiia</taxon>
        <taxon>Verrucomicrobiales</taxon>
        <taxon>Verrucomicrobiaceae</taxon>
        <taxon>Luteolibacter</taxon>
    </lineage>
</organism>
<keyword evidence="5" id="KW-1185">Reference proteome</keyword>
<evidence type="ECO:0000256" key="1">
    <source>
        <dbReference type="ARBA" id="ARBA00022679"/>
    </source>
</evidence>
<comment type="caution">
    <text evidence="4">The sequence shown here is derived from an EMBL/GenBank/DDBJ whole genome shotgun (WGS) entry which is preliminary data.</text>
</comment>
<reference evidence="4" key="1">
    <citation type="submission" date="2022-10" db="EMBL/GenBank/DDBJ databases">
        <title>Luteolibacter sp. GHJ8, whole genome shotgun sequencing project.</title>
        <authorList>
            <person name="Zhao G."/>
            <person name="Shen L."/>
        </authorList>
    </citation>
    <scope>NUCLEOTIDE SEQUENCE</scope>
    <source>
        <strain evidence="4">GHJ8</strain>
    </source>
</reference>
<sequence>MTETAAYLVRHASEHDAVRIAEIHVETWRAAYRGLIPDDYLAGLDVHGRAIMWRSIIGKPTGTVLVAVRGERIVGFCSSLRSRDSAAPPEIGEIAAIYVEPAGWGRGIGRKLMQAALDHAAGHGFVAVTLWVLSTNERAKRFYAQAGFSPDGAEQDNKRLGFPIHEIRYRKDL</sequence>
<dbReference type="EMBL" id="JAPDDR010000010">
    <property type="protein sequence ID" value="MCW1915676.1"/>
    <property type="molecule type" value="Genomic_DNA"/>
</dbReference>
<dbReference type="InterPro" id="IPR050832">
    <property type="entry name" value="Bact_Acetyltransf"/>
</dbReference>
<dbReference type="InterPro" id="IPR000182">
    <property type="entry name" value="GNAT_dom"/>
</dbReference>
<dbReference type="Pfam" id="PF00583">
    <property type="entry name" value="Acetyltransf_1"/>
    <property type="match status" value="1"/>
</dbReference>
<name>A0ABT3G856_9BACT</name>
<evidence type="ECO:0000313" key="4">
    <source>
        <dbReference type="EMBL" id="MCW1915676.1"/>
    </source>
</evidence>
<keyword evidence="2" id="KW-0012">Acyltransferase</keyword>
<gene>
    <name evidence="4" type="ORF">OJ996_18970</name>
</gene>
<feature type="domain" description="N-acetyltransferase" evidence="3">
    <location>
        <begin position="7"/>
        <end position="173"/>
    </location>
</feature>
<dbReference type="CDD" id="cd04301">
    <property type="entry name" value="NAT_SF"/>
    <property type="match status" value="1"/>
</dbReference>
<dbReference type="InterPro" id="IPR016181">
    <property type="entry name" value="Acyl_CoA_acyltransferase"/>
</dbReference>
<dbReference type="SUPFAM" id="SSF55729">
    <property type="entry name" value="Acyl-CoA N-acyltransferases (Nat)"/>
    <property type="match status" value="1"/>
</dbReference>
<evidence type="ECO:0000256" key="2">
    <source>
        <dbReference type="ARBA" id="ARBA00023315"/>
    </source>
</evidence>
<proteinExistence type="predicted"/>
<protein>
    <submittedName>
        <fullName evidence="4">GNAT family N-acetyltransferase</fullName>
    </submittedName>
</protein>
<evidence type="ECO:0000259" key="3">
    <source>
        <dbReference type="PROSITE" id="PS51186"/>
    </source>
</evidence>
<dbReference type="Gene3D" id="3.40.630.30">
    <property type="match status" value="1"/>
</dbReference>